<evidence type="ECO:0000256" key="1">
    <source>
        <dbReference type="SAM" id="Phobius"/>
    </source>
</evidence>
<proteinExistence type="predicted"/>
<protein>
    <submittedName>
        <fullName evidence="3">TadE-like protein</fullName>
    </submittedName>
</protein>
<keyword evidence="1" id="KW-0472">Membrane</keyword>
<dbReference type="EMBL" id="OAOQ01000003">
    <property type="protein sequence ID" value="SNX69270.1"/>
    <property type="molecule type" value="Genomic_DNA"/>
</dbReference>
<gene>
    <name evidence="3" type="ORF">SAMN05878503_103257</name>
</gene>
<dbReference type="OrthoDB" id="7907064at2"/>
<keyword evidence="1" id="KW-1133">Transmembrane helix</keyword>
<accession>A0A285CNX1</accession>
<sequence length="183" mass="20018">MTALGRLFRRLTCESGAASLEFVIAFPVILTVVISGFESGLLLSRKVMIDRAVDLTVRELRLTQITNPTHQLVKERICAKNTFVPDCLNVLRLELEPIATTGDWSLPTLAPDCVDRSAPINPPEDLNRGGENELMLIRVCVVADPVFPNYGLGLYLPKDDTGGVRLISTSAFVNEPRPAESNG</sequence>
<reference evidence="4" key="1">
    <citation type="submission" date="2017-08" db="EMBL/GenBank/DDBJ databases">
        <authorList>
            <person name="Varghese N."/>
            <person name="Submissions S."/>
        </authorList>
    </citation>
    <scope>NUCLEOTIDE SEQUENCE [LARGE SCALE GENOMIC DNA]</scope>
    <source>
        <strain evidence="4">JA234</strain>
    </source>
</reference>
<dbReference type="AlphaFoldDB" id="A0A285CNX1"/>
<evidence type="ECO:0000259" key="2">
    <source>
        <dbReference type="Pfam" id="PF07811"/>
    </source>
</evidence>
<dbReference type="Proteomes" id="UP000219467">
    <property type="component" value="Unassembled WGS sequence"/>
</dbReference>
<keyword evidence="4" id="KW-1185">Reference proteome</keyword>
<keyword evidence="1" id="KW-0812">Transmembrane</keyword>
<evidence type="ECO:0000313" key="3">
    <source>
        <dbReference type="EMBL" id="SNX69270.1"/>
    </source>
</evidence>
<name>A0A285CNX1_9RHOB</name>
<feature type="transmembrane region" description="Helical" evidence="1">
    <location>
        <begin position="20"/>
        <end position="43"/>
    </location>
</feature>
<feature type="domain" description="TadE-like" evidence="2">
    <location>
        <begin position="16"/>
        <end position="55"/>
    </location>
</feature>
<dbReference type="InterPro" id="IPR012495">
    <property type="entry name" value="TadE-like_dom"/>
</dbReference>
<evidence type="ECO:0000313" key="4">
    <source>
        <dbReference type="Proteomes" id="UP000219467"/>
    </source>
</evidence>
<dbReference type="RefSeq" id="WP_097029716.1">
    <property type="nucleotide sequence ID" value="NZ_OAOQ01000003.1"/>
</dbReference>
<dbReference type="Pfam" id="PF07811">
    <property type="entry name" value="TadE"/>
    <property type="match status" value="1"/>
</dbReference>
<organism evidence="3 4">
    <name type="scientific">Cereibacter ovatus</name>
    <dbReference type="NCBI Taxonomy" id="439529"/>
    <lineage>
        <taxon>Bacteria</taxon>
        <taxon>Pseudomonadati</taxon>
        <taxon>Pseudomonadota</taxon>
        <taxon>Alphaproteobacteria</taxon>
        <taxon>Rhodobacterales</taxon>
        <taxon>Paracoccaceae</taxon>
        <taxon>Cereibacter</taxon>
    </lineage>
</organism>